<dbReference type="SUPFAM" id="SSF53067">
    <property type="entry name" value="Actin-like ATPase domain"/>
    <property type="match status" value="2"/>
</dbReference>
<dbReference type="Gene3D" id="3.30.420.40">
    <property type="match status" value="2"/>
</dbReference>
<proteinExistence type="predicted"/>
<organism evidence="2 3">
    <name type="scientific">Ruminiclostridium cellobioparum subsp. termitidis CT1112</name>
    <dbReference type="NCBI Taxonomy" id="1195236"/>
    <lineage>
        <taxon>Bacteria</taxon>
        <taxon>Bacillati</taxon>
        <taxon>Bacillota</taxon>
        <taxon>Clostridia</taxon>
        <taxon>Eubacteriales</taxon>
        <taxon>Oscillospiraceae</taxon>
        <taxon>Ruminiclostridium</taxon>
    </lineage>
</organism>
<dbReference type="InterPro" id="IPR043129">
    <property type="entry name" value="ATPase_NBD"/>
</dbReference>
<protein>
    <submittedName>
        <fullName evidence="2">Putative N-acetylglucosamine kinase</fullName>
    </submittedName>
</protein>
<dbReference type="GO" id="GO:0016301">
    <property type="term" value="F:kinase activity"/>
    <property type="evidence" value="ECO:0007669"/>
    <property type="project" value="UniProtKB-KW"/>
</dbReference>
<dbReference type="STRING" id="1195236.CTER_4281"/>
<dbReference type="InterPro" id="IPR052519">
    <property type="entry name" value="Euk-type_GlcNAc_Kinase"/>
</dbReference>
<evidence type="ECO:0000313" key="2">
    <source>
        <dbReference type="EMBL" id="EMS70006.1"/>
    </source>
</evidence>
<gene>
    <name evidence="2" type="ORF">CTER_4281</name>
</gene>
<sequence length="325" mass="35490">MKQYVLGVDGGGTKTQCALYDIEGNEVDLINWGPTNHEVLKGGYQGFKSEMTLMLNYLVKRNGLQISQIVKSVFGMAGVDTRWQHKVISVILKELGFNDFKLYNDAYLAIKAGSKNGWGIGVVNGTGCSVAGIDRTGGVLQVGGMGAITGDLGGGAYLGEKFIQSVYNYYFRCGAETCMLDMIPEELKVESKYDFIDNAIRKIEEGSISVRELNRIIFDAANKGDNLAIKILEELGRSLANSVNGCIRELKFDTPGLQVILSGSINTKAANPTITDTLKKCVTSANRDMAIEFILLDKPPVVGAVIWALEDIIDRKQITGLFMKY</sequence>
<dbReference type="Proteomes" id="UP000014155">
    <property type="component" value="Unassembled WGS sequence"/>
</dbReference>
<dbReference type="PANTHER" id="PTHR43190:SF3">
    <property type="entry name" value="N-ACETYL-D-GLUCOSAMINE KINASE"/>
    <property type="match status" value="1"/>
</dbReference>
<evidence type="ECO:0000313" key="3">
    <source>
        <dbReference type="Proteomes" id="UP000014155"/>
    </source>
</evidence>
<dbReference type="InterPro" id="IPR002731">
    <property type="entry name" value="ATPase_BadF"/>
</dbReference>
<comment type="caution">
    <text evidence="2">The sequence shown here is derived from an EMBL/GenBank/DDBJ whole genome shotgun (WGS) entry which is preliminary data.</text>
</comment>
<evidence type="ECO:0000259" key="1">
    <source>
        <dbReference type="Pfam" id="PF01869"/>
    </source>
</evidence>
<reference evidence="2 3" key="1">
    <citation type="journal article" date="2013" name="Genome Announc.">
        <title>Draft Genome Sequence of the Cellulolytic, Mesophilic, Anaerobic Bacterium Clostridium termitidis Strain CT1112 (DSM 5398).</title>
        <authorList>
            <person name="Lal S."/>
            <person name="Ramachandran U."/>
            <person name="Zhang X."/>
            <person name="Munir R."/>
            <person name="Sparling R."/>
            <person name="Levin D.B."/>
        </authorList>
    </citation>
    <scope>NUCLEOTIDE SEQUENCE [LARGE SCALE GENOMIC DNA]</scope>
    <source>
        <strain evidence="2 3">CT1112</strain>
    </source>
</reference>
<dbReference type="eggNOG" id="COG2971">
    <property type="taxonomic scope" value="Bacteria"/>
</dbReference>
<dbReference type="AlphaFoldDB" id="S0FIL3"/>
<dbReference type="EMBL" id="AORV01000060">
    <property type="protein sequence ID" value="EMS70006.1"/>
    <property type="molecule type" value="Genomic_DNA"/>
</dbReference>
<keyword evidence="3" id="KW-1185">Reference proteome</keyword>
<dbReference type="PATRIC" id="fig|1195236.3.peg.4459"/>
<dbReference type="RefSeq" id="WP_004629018.1">
    <property type="nucleotide sequence ID" value="NZ_AORV01000060.1"/>
</dbReference>
<dbReference type="Pfam" id="PF01869">
    <property type="entry name" value="BcrAD_BadFG"/>
    <property type="match status" value="1"/>
</dbReference>
<accession>S0FIL3</accession>
<keyword evidence="2" id="KW-0418">Kinase</keyword>
<dbReference type="PANTHER" id="PTHR43190">
    <property type="entry name" value="N-ACETYL-D-GLUCOSAMINE KINASE"/>
    <property type="match status" value="1"/>
</dbReference>
<name>S0FIL3_RUMCE</name>
<feature type="domain" description="ATPase BadF/BadG/BcrA/BcrD type" evidence="1">
    <location>
        <begin position="6"/>
        <end position="308"/>
    </location>
</feature>
<keyword evidence="2" id="KW-0808">Transferase</keyword>
<dbReference type="CDD" id="cd24007">
    <property type="entry name" value="ASKHA_NBD_eukNAGK-like"/>
    <property type="match status" value="1"/>
</dbReference>